<sequence>MQIILVWQNFEYYLDSNFNLVAKVVSKANYCIKEAVETFF</sequence>
<proteinExistence type="predicted"/>
<evidence type="ECO:0000313" key="1">
    <source>
        <dbReference type="EMBL" id="AFZ25445.1"/>
    </source>
</evidence>
<organism evidence="1 2">
    <name type="scientific">Cylindrospermum stagnale PCC 7417</name>
    <dbReference type="NCBI Taxonomy" id="56107"/>
    <lineage>
        <taxon>Bacteria</taxon>
        <taxon>Bacillati</taxon>
        <taxon>Cyanobacteriota</taxon>
        <taxon>Cyanophyceae</taxon>
        <taxon>Nostocales</taxon>
        <taxon>Nostocaceae</taxon>
        <taxon>Cylindrospermum</taxon>
    </lineage>
</organism>
<gene>
    <name evidence="1" type="ORF">Cylst_3292</name>
</gene>
<accession>K9WYJ4</accession>
<reference evidence="1 2" key="1">
    <citation type="submission" date="2012-06" db="EMBL/GenBank/DDBJ databases">
        <title>Finished chromosome of genome of Cylindrospermum stagnale PCC 7417.</title>
        <authorList>
            <consortium name="US DOE Joint Genome Institute"/>
            <person name="Gugger M."/>
            <person name="Coursin T."/>
            <person name="Rippka R."/>
            <person name="Tandeau De Marsac N."/>
            <person name="Huntemann M."/>
            <person name="Wei C.-L."/>
            <person name="Han J."/>
            <person name="Detter J.C."/>
            <person name="Han C."/>
            <person name="Tapia R."/>
            <person name="Chen A."/>
            <person name="Kyrpides N."/>
            <person name="Mavromatis K."/>
            <person name="Markowitz V."/>
            <person name="Szeto E."/>
            <person name="Ivanova N."/>
            <person name="Pagani I."/>
            <person name="Pati A."/>
            <person name="Goodwin L."/>
            <person name="Nordberg H.P."/>
            <person name="Cantor M.N."/>
            <person name="Hua S.X."/>
            <person name="Woyke T."/>
            <person name="Kerfeld C.A."/>
        </authorList>
    </citation>
    <scope>NUCLEOTIDE SEQUENCE [LARGE SCALE GENOMIC DNA]</scope>
    <source>
        <strain evidence="1 2">PCC 7417</strain>
    </source>
</reference>
<protein>
    <submittedName>
        <fullName evidence="1">Uncharacterized protein</fullName>
    </submittedName>
</protein>
<name>K9WYJ4_9NOST</name>
<dbReference type="KEGG" id="csg:Cylst_3292"/>
<dbReference type="HOGENOM" id="CLU_3288348_0_0_3"/>
<dbReference type="Proteomes" id="UP000010475">
    <property type="component" value="Chromosome"/>
</dbReference>
<evidence type="ECO:0000313" key="2">
    <source>
        <dbReference type="Proteomes" id="UP000010475"/>
    </source>
</evidence>
<dbReference type="AlphaFoldDB" id="K9WYJ4"/>
<dbReference type="EMBL" id="CP003642">
    <property type="protein sequence ID" value="AFZ25445.1"/>
    <property type="molecule type" value="Genomic_DNA"/>
</dbReference>
<keyword evidence="2" id="KW-1185">Reference proteome</keyword>
<dbReference type="RefSeq" id="WP_015208694.1">
    <property type="nucleotide sequence ID" value="NC_019757.1"/>
</dbReference>